<sequence>MRPWVSIETRCRVANTSSLISPYKNSATGMRNFDCINTIKHNRVHVAPEGPAIFGAVERDTRSYDGREGDTCSTGPTRWGGPWKEPLPIGAASHDPTPLCPHQAHRKDHNPHRAQLGYERKSAMQDQPKSPCGTQHS</sequence>
<name>A0A330L1M4_9BACT</name>
<evidence type="ECO:0000313" key="3">
    <source>
        <dbReference type="Proteomes" id="UP000248168"/>
    </source>
</evidence>
<reference evidence="3" key="1">
    <citation type="submission" date="2018-04" db="EMBL/GenBank/DDBJ databases">
        <authorList>
            <person name="Lucker S."/>
            <person name="Sakoula D."/>
        </authorList>
    </citation>
    <scope>NUCLEOTIDE SEQUENCE [LARGE SCALE GENOMIC DNA]</scope>
</reference>
<feature type="region of interest" description="Disordered" evidence="1">
    <location>
        <begin position="57"/>
        <end position="137"/>
    </location>
</feature>
<evidence type="ECO:0000313" key="2">
    <source>
        <dbReference type="EMBL" id="SPP63655.1"/>
    </source>
</evidence>
<protein>
    <submittedName>
        <fullName evidence="2">Uncharacterized protein</fullName>
    </submittedName>
</protein>
<dbReference type="AlphaFoldDB" id="A0A330L1M4"/>
<accession>A0A330L1M4</accession>
<proteinExistence type="predicted"/>
<evidence type="ECO:0000256" key="1">
    <source>
        <dbReference type="SAM" id="MobiDB-lite"/>
    </source>
</evidence>
<gene>
    <name evidence="2" type="ORF">NITLEN_10741</name>
</gene>
<feature type="compositionally biased region" description="Basic and acidic residues" evidence="1">
    <location>
        <begin position="57"/>
        <end position="70"/>
    </location>
</feature>
<feature type="compositionally biased region" description="Basic residues" evidence="1">
    <location>
        <begin position="103"/>
        <end position="112"/>
    </location>
</feature>
<dbReference type="InParanoid" id="A0A330L1M4"/>
<feature type="compositionally biased region" description="Polar residues" evidence="1">
    <location>
        <begin position="124"/>
        <end position="137"/>
    </location>
</feature>
<dbReference type="Proteomes" id="UP000248168">
    <property type="component" value="Unassembled WGS sequence"/>
</dbReference>
<keyword evidence="3" id="KW-1185">Reference proteome</keyword>
<dbReference type="EMBL" id="OUNR01000001">
    <property type="protein sequence ID" value="SPP63655.1"/>
    <property type="molecule type" value="Genomic_DNA"/>
</dbReference>
<organism evidence="2 3">
    <name type="scientific">Nitrospira lenta</name>
    <dbReference type="NCBI Taxonomy" id="1436998"/>
    <lineage>
        <taxon>Bacteria</taxon>
        <taxon>Pseudomonadati</taxon>
        <taxon>Nitrospirota</taxon>
        <taxon>Nitrospiria</taxon>
        <taxon>Nitrospirales</taxon>
        <taxon>Nitrospiraceae</taxon>
        <taxon>Nitrospira</taxon>
    </lineage>
</organism>